<proteinExistence type="predicted"/>
<dbReference type="PROSITE" id="PS51257">
    <property type="entry name" value="PROKAR_LIPOPROTEIN"/>
    <property type="match status" value="1"/>
</dbReference>
<gene>
    <name evidence="3" type="ORF">PIL02S_03872</name>
</gene>
<evidence type="ECO:0000313" key="4">
    <source>
        <dbReference type="Proteomes" id="UP000247459"/>
    </source>
</evidence>
<dbReference type="Proteomes" id="UP000247459">
    <property type="component" value="Unassembled WGS sequence"/>
</dbReference>
<dbReference type="InterPro" id="IPR058780">
    <property type="entry name" value="YhfM-like_dom"/>
</dbReference>
<reference evidence="3 4" key="1">
    <citation type="submission" date="2018-01" db="EMBL/GenBank/DDBJ databases">
        <title>Genome sequence of the PGP bacterium Paenibacillus illinoisensis E3.</title>
        <authorList>
            <person name="Rolli E."/>
            <person name="Marasco R."/>
            <person name="Bessem C."/>
            <person name="Michoud G."/>
            <person name="Gaiarsa S."/>
            <person name="Borin S."/>
            <person name="Daffonchio D."/>
        </authorList>
    </citation>
    <scope>NUCLEOTIDE SEQUENCE [LARGE SCALE GENOMIC DNA]</scope>
    <source>
        <strain evidence="3 4">E3</strain>
    </source>
</reference>
<sequence>MKKGAILLCLFAIFLASCTRNDTSGSDGNLPSLITLTCNPDYTYEACQEVQFDEPTEVRVIMKAIENAELLPGNLNYLAQYKMSIINTDRSVTKYDFSIGTDPKMKALLVDGIDTTTGYSISLEDANQLRSLINKHPH</sequence>
<accession>A0A2W0C851</accession>
<organism evidence="3 4">
    <name type="scientific">Paenibacillus illinoisensis</name>
    <dbReference type="NCBI Taxonomy" id="59845"/>
    <lineage>
        <taxon>Bacteria</taxon>
        <taxon>Bacillati</taxon>
        <taxon>Bacillota</taxon>
        <taxon>Bacilli</taxon>
        <taxon>Bacillales</taxon>
        <taxon>Paenibacillaceae</taxon>
        <taxon>Paenibacillus</taxon>
    </lineage>
</organism>
<feature type="signal peptide" evidence="1">
    <location>
        <begin position="1"/>
        <end position="22"/>
    </location>
</feature>
<dbReference type="AlphaFoldDB" id="A0A2W0C851"/>
<dbReference type="EMBL" id="PRLG01000020">
    <property type="protein sequence ID" value="PYY28666.1"/>
    <property type="molecule type" value="Genomic_DNA"/>
</dbReference>
<evidence type="ECO:0000313" key="3">
    <source>
        <dbReference type="EMBL" id="PYY28666.1"/>
    </source>
</evidence>
<evidence type="ECO:0000259" key="2">
    <source>
        <dbReference type="Pfam" id="PF26353"/>
    </source>
</evidence>
<dbReference type="Pfam" id="PF26353">
    <property type="entry name" value="YhfM"/>
    <property type="match status" value="1"/>
</dbReference>
<feature type="domain" description="YhfM-like" evidence="2">
    <location>
        <begin position="47"/>
        <end position="134"/>
    </location>
</feature>
<dbReference type="OrthoDB" id="2920731at2"/>
<dbReference type="RefSeq" id="WP_110821176.1">
    <property type="nucleotide sequence ID" value="NZ_PRLG01000020.1"/>
</dbReference>
<name>A0A2W0C851_9BACL</name>
<evidence type="ECO:0000256" key="1">
    <source>
        <dbReference type="SAM" id="SignalP"/>
    </source>
</evidence>
<comment type="caution">
    <text evidence="3">The sequence shown here is derived from an EMBL/GenBank/DDBJ whole genome shotgun (WGS) entry which is preliminary data.</text>
</comment>
<feature type="chain" id="PRO_5039246170" description="YhfM-like domain-containing protein" evidence="1">
    <location>
        <begin position="23"/>
        <end position="138"/>
    </location>
</feature>
<protein>
    <recommendedName>
        <fullName evidence="2">YhfM-like domain-containing protein</fullName>
    </recommendedName>
</protein>
<keyword evidence="1" id="KW-0732">Signal</keyword>